<name>A0A0E9NKB9_SAICN</name>
<keyword evidence="1" id="KW-0472">Membrane</keyword>
<dbReference type="Proteomes" id="UP000033140">
    <property type="component" value="Unassembled WGS sequence"/>
</dbReference>
<evidence type="ECO:0000313" key="3">
    <source>
        <dbReference type="Proteomes" id="UP000033140"/>
    </source>
</evidence>
<comment type="caution">
    <text evidence="2">The sequence shown here is derived from an EMBL/GenBank/DDBJ whole genome shotgun (WGS) entry which is preliminary data.</text>
</comment>
<evidence type="ECO:0000256" key="1">
    <source>
        <dbReference type="SAM" id="Phobius"/>
    </source>
</evidence>
<feature type="transmembrane region" description="Helical" evidence="1">
    <location>
        <begin position="121"/>
        <end position="141"/>
    </location>
</feature>
<keyword evidence="1" id="KW-0812">Transmembrane</keyword>
<reference evidence="2 3" key="3">
    <citation type="journal article" date="2015" name="Genome Announc.">
        <title>Draft Genome Sequence of the Archiascomycetous Yeast Saitoella complicata.</title>
        <authorList>
            <person name="Yamauchi K."/>
            <person name="Kondo S."/>
            <person name="Hamamoto M."/>
            <person name="Takahashi Y."/>
            <person name="Ogura Y."/>
            <person name="Hayashi T."/>
            <person name="Nishida H."/>
        </authorList>
    </citation>
    <scope>NUCLEOTIDE SEQUENCE [LARGE SCALE GENOMIC DNA]</scope>
    <source>
        <strain evidence="2 3">NRRL Y-17804</strain>
    </source>
</reference>
<reference evidence="2 3" key="1">
    <citation type="journal article" date="2011" name="J. Gen. Appl. Microbiol.">
        <title>Draft genome sequencing of the enigmatic yeast Saitoella complicata.</title>
        <authorList>
            <person name="Nishida H."/>
            <person name="Hamamoto M."/>
            <person name="Sugiyama J."/>
        </authorList>
    </citation>
    <scope>NUCLEOTIDE SEQUENCE [LARGE SCALE GENOMIC DNA]</scope>
    <source>
        <strain evidence="2 3">NRRL Y-17804</strain>
    </source>
</reference>
<keyword evidence="1" id="KW-1133">Transmembrane helix</keyword>
<protein>
    <submittedName>
        <fullName evidence="2">Uncharacterized protein</fullName>
    </submittedName>
</protein>
<reference evidence="2 3" key="2">
    <citation type="journal article" date="2014" name="J. Gen. Appl. Microbiol.">
        <title>The early diverging ascomycetous budding yeast Saitoella complicata has three histone deacetylases belonging to the Clr6, Hos2, and Rpd3 lineages.</title>
        <authorList>
            <person name="Nishida H."/>
            <person name="Matsumoto T."/>
            <person name="Kondo S."/>
            <person name="Hamamoto M."/>
            <person name="Yoshikawa H."/>
        </authorList>
    </citation>
    <scope>NUCLEOTIDE SEQUENCE [LARGE SCALE GENOMIC DNA]</scope>
    <source>
        <strain evidence="2 3">NRRL Y-17804</strain>
    </source>
</reference>
<gene>
    <name evidence="2" type="ORF">G7K_4385-t1</name>
</gene>
<feature type="transmembrane region" description="Helical" evidence="1">
    <location>
        <begin position="73"/>
        <end position="101"/>
    </location>
</feature>
<feature type="transmembrane region" description="Helical" evidence="1">
    <location>
        <begin position="222"/>
        <end position="242"/>
    </location>
</feature>
<dbReference type="AlphaFoldDB" id="A0A0E9NKB9"/>
<accession>A0A0E9NKB9</accession>
<dbReference type="OMA" id="IMIVELQ"/>
<dbReference type="EMBL" id="BACD03000031">
    <property type="protein sequence ID" value="GAO50253.1"/>
    <property type="molecule type" value="Genomic_DNA"/>
</dbReference>
<proteinExistence type="predicted"/>
<dbReference type="STRING" id="698492.A0A0E9NKB9"/>
<sequence>MSNLRIRAQTTTQTDDTLRLDDDGTAWHKVRCDGYGLGVAPLAIPSLTQECGQSRRSTSTPRKALVQKRTAKMWCDCCCIVLPLRLGAIILSSLMLIYQTIGLYLLHTYSSILPFSTYETYFYLATSALQLLTTFLSLVALGIRSWVLTRMACWTWLPLLLLGGVRGGVMAYRLQKGVYSVEWVCNQNATSTLTANSSYITNTTTGIESKICAVGAQAVVEYAAIALVVDYVLMCYLAFLVWRYRAYLLTLARFPKIDYASLYT</sequence>
<organism evidence="2 3">
    <name type="scientific">Saitoella complicata (strain BCRC 22490 / CBS 7301 / JCM 7358 / NBRC 10748 / NRRL Y-17804)</name>
    <dbReference type="NCBI Taxonomy" id="698492"/>
    <lineage>
        <taxon>Eukaryota</taxon>
        <taxon>Fungi</taxon>
        <taxon>Dikarya</taxon>
        <taxon>Ascomycota</taxon>
        <taxon>Taphrinomycotina</taxon>
        <taxon>Taphrinomycotina incertae sedis</taxon>
        <taxon>Saitoella</taxon>
    </lineage>
</organism>
<keyword evidence="3" id="KW-1185">Reference proteome</keyword>
<feature type="transmembrane region" description="Helical" evidence="1">
    <location>
        <begin position="153"/>
        <end position="174"/>
    </location>
</feature>
<evidence type="ECO:0000313" key="2">
    <source>
        <dbReference type="EMBL" id="GAO50253.1"/>
    </source>
</evidence>